<comment type="caution">
    <text evidence="8">The sequence shown here is derived from an EMBL/GenBank/DDBJ whole genome shotgun (WGS) entry which is preliminary data.</text>
</comment>
<dbReference type="Pfam" id="PF04138">
    <property type="entry name" value="GtrA_DPMS_TM"/>
    <property type="match status" value="1"/>
</dbReference>
<evidence type="ECO:0000256" key="5">
    <source>
        <dbReference type="ARBA" id="ARBA00023136"/>
    </source>
</evidence>
<reference evidence="8 9" key="1">
    <citation type="submission" date="2017-10" db="EMBL/GenBank/DDBJ databases">
        <title>Sequencing the genomes of 1000 actinobacteria strains.</title>
        <authorList>
            <person name="Klenk H.-P."/>
        </authorList>
    </citation>
    <scope>NUCLEOTIDE SEQUENCE [LARGE SCALE GENOMIC DNA]</scope>
    <source>
        <strain evidence="8 9">DSM 15597</strain>
    </source>
</reference>
<evidence type="ECO:0000256" key="6">
    <source>
        <dbReference type="SAM" id="Phobius"/>
    </source>
</evidence>
<evidence type="ECO:0000313" key="8">
    <source>
        <dbReference type="EMBL" id="PFG17737.1"/>
    </source>
</evidence>
<dbReference type="Proteomes" id="UP000226079">
    <property type="component" value="Unassembled WGS sequence"/>
</dbReference>
<accession>A0A2A9CTF0</accession>
<keyword evidence="4 6" id="KW-1133">Transmembrane helix</keyword>
<evidence type="ECO:0000259" key="7">
    <source>
        <dbReference type="Pfam" id="PF04138"/>
    </source>
</evidence>
<feature type="transmembrane region" description="Helical" evidence="6">
    <location>
        <begin position="20"/>
        <end position="40"/>
    </location>
</feature>
<evidence type="ECO:0000256" key="4">
    <source>
        <dbReference type="ARBA" id="ARBA00022989"/>
    </source>
</evidence>
<feature type="domain" description="GtrA/DPMS transmembrane" evidence="7">
    <location>
        <begin position="21"/>
        <end position="137"/>
    </location>
</feature>
<dbReference type="InterPro" id="IPR051401">
    <property type="entry name" value="GtrA_CellWall_Glycosyl"/>
</dbReference>
<dbReference type="AlphaFoldDB" id="A0A2A9CTF0"/>
<keyword evidence="5 6" id="KW-0472">Membrane</keyword>
<dbReference type="PANTHER" id="PTHR38459:SF1">
    <property type="entry name" value="PROPHAGE BACTOPRENOL-LINKED GLUCOSE TRANSLOCASE HOMOLOG"/>
    <property type="match status" value="1"/>
</dbReference>
<dbReference type="GO" id="GO:0005886">
    <property type="term" value="C:plasma membrane"/>
    <property type="evidence" value="ECO:0007669"/>
    <property type="project" value="TreeGrafter"/>
</dbReference>
<dbReference type="GO" id="GO:0000271">
    <property type="term" value="P:polysaccharide biosynthetic process"/>
    <property type="evidence" value="ECO:0007669"/>
    <property type="project" value="InterPro"/>
</dbReference>
<keyword evidence="9" id="KW-1185">Reference proteome</keyword>
<dbReference type="RefSeq" id="WP_098461139.1">
    <property type="nucleotide sequence ID" value="NZ_PDJC01000001.1"/>
</dbReference>
<evidence type="ECO:0000313" key="9">
    <source>
        <dbReference type="Proteomes" id="UP000226079"/>
    </source>
</evidence>
<comment type="subcellular location">
    <subcellularLocation>
        <location evidence="1">Membrane</location>
        <topology evidence="1">Multi-pass membrane protein</topology>
    </subcellularLocation>
</comment>
<dbReference type="PANTHER" id="PTHR38459">
    <property type="entry name" value="PROPHAGE BACTOPRENOL-LINKED GLUCOSE TRANSLOCASE HOMOLOG"/>
    <property type="match status" value="1"/>
</dbReference>
<evidence type="ECO:0000256" key="1">
    <source>
        <dbReference type="ARBA" id="ARBA00004141"/>
    </source>
</evidence>
<proteinExistence type="inferred from homology"/>
<keyword evidence="3 6" id="KW-0812">Transmembrane</keyword>
<evidence type="ECO:0000256" key="2">
    <source>
        <dbReference type="ARBA" id="ARBA00009399"/>
    </source>
</evidence>
<dbReference type="EMBL" id="PDJC01000001">
    <property type="protein sequence ID" value="PFG17737.1"/>
    <property type="molecule type" value="Genomic_DNA"/>
</dbReference>
<dbReference type="OrthoDB" id="4943658at2"/>
<dbReference type="InterPro" id="IPR007267">
    <property type="entry name" value="GtrA_DPMS_TM"/>
</dbReference>
<gene>
    <name evidence="8" type="ORF">ATK74_2310</name>
</gene>
<feature type="transmembrane region" description="Helical" evidence="6">
    <location>
        <begin position="114"/>
        <end position="131"/>
    </location>
</feature>
<sequence>MPVEHGALSWWRRLLADQRVRFLIVGGANTVFSTALFIGFDLWFGRMVYSFVPLVLAWVISLVCVFFLHRGLVFRVHGHLLRDLGRFAVVNSGTLAINIGALFVVSDLLGWPRIPWQLGITAAMVVASFIGHKYFSFKRTSAELDVDQSDIPAQ</sequence>
<feature type="transmembrane region" description="Helical" evidence="6">
    <location>
        <begin position="88"/>
        <end position="108"/>
    </location>
</feature>
<comment type="similarity">
    <text evidence="2">Belongs to the GtrA family.</text>
</comment>
<evidence type="ECO:0000256" key="3">
    <source>
        <dbReference type="ARBA" id="ARBA00022692"/>
    </source>
</evidence>
<name>A0A2A9CTF0_9ACTN</name>
<protein>
    <submittedName>
        <fullName evidence="8">Putative flippase GtrA</fullName>
    </submittedName>
</protein>
<organism evidence="8 9">
    <name type="scientific">Propionicimonas paludicola</name>
    <dbReference type="NCBI Taxonomy" id="185243"/>
    <lineage>
        <taxon>Bacteria</taxon>
        <taxon>Bacillati</taxon>
        <taxon>Actinomycetota</taxon>
        <taxon>Actinomycetes</taxon>
        <taxon>Propionibacteriales</taxon>
        <taxon>Nocardioidaceae</taxon>
        <taxon>Propionicimonas</taxon>
    </lineage>
</organism>
<feature type="transmembrane region" description="Helical" evidence="6">
    <location>
        <begin position="46"/>
        <end position="68"/>
    </location>
</feature>